<protein>
    <submittedName>
        <fullName evidence="2">Uncharacterized protein</fullName>
    </submittedName>
</protein>
<keyword evidence="1" id="KW-0472">Membrane</keyword>
<evidence type="ECO:0000256" key="1">
    <source>
        <dbReference type="SAM" id="Phobius"/>
    </source>
</evidence>
<accession>A0A224Y6W0</accession>
<dbReference type="EMBL" id="GFPF01002160">
    <property type="protein sequence ID" value="MAA13306.1"/>
    <property type="molecule type" value="Transcribed_RNA"/>
</dbReference>
<keyword evidence="1" id="KW-1133">Transmembrane helix</keyword>
<feature type="transmembrane region" description="Helical" evidence="1">
    <location>
        <begin position="6"/>
        <end position="29"/>
    </location>
</feature>
<dbReference type="AlphaFoldDB" id="A0A224Y6W0"/>
<keyword evidence="1" id="KW-0812">Transmembrane</keyword>
<evidence type="ECO:0000313" key="2">
    <source>
        <dbReference type="EMBL" id="MAA13306.1"/>
    </source>
</evidence>
<organism evidence="2">
    <name type="scientific">Rhipicephalus zambeziensis</name>
    <dbReference type="NCBI Taxonomy" id="60191"/>
    <lineage>
        <taxon>Eukaryota</taxon>
        <taxon>Metazoa</taxon>
        <taxon>Ecdysozoa</taxon>
        <taxon>Arthropoda</taxon>
        <taxon>Chelicerata</taxon>
        <taxon>Arachnida</taxon>
        <taxon>Acari</taxon>
        <taxon>Parasitiformes</taxon>
        <taxon>Ixodida</taxon>
        <taxon>Ixodoidea</taxon>
        <taxon>Ixodidae</taxon>
        <taxon>Rhipicephalinae</taxon>
        <taxon>Rhipicephalus</taxon>
        <taxon>Rhipicephalus</taxon>
    </lineage>
</organism>
<sequence length="125" mass="14133">MNINGGVFQFAVLKTSISTSFSLCIFSYFKQNFRLKLLHLHEINLKVFSLDVEQTSSQLAFLKFQELLVSISATVHSSLSVAIVQPGMVTHQSTLGRDWCITHTRIIPRMWLVHTLITGILLRAT</sequence>
<reference evidence="2" key="1">
    <citation type="journal article" date="2017" name="Parasit. Vectors">
        <title>Sialotranscriptomics of Rhipicephalus zambeziensis reveals intricate expression profiles of secretory proteins and suggests tight temporal transcriptional regulation during blood-feeding.</title>
        <authorList>
            <person name="de Castro M.H."/>
            <person name="de Klerk D."/>
            <person name="Pienaar R."/>
            <person name="Rees D.J.G."/>
            <person name="Mans B.J."/>
        </authorList>
    </citation>
    <scope>NUCLEOTIDE SEQUENCE</scope>
    <source>
        <tissue evidence="2">Salivary glands</tissue>
    </source>
</reference>
<name>A0A224Y6W0_9ACAR</name>
<proteinExistence type="predicted"/>